<proteinExistence type="predicted"/>
<name>A0AAV7IYR1_COTGL</name>
<organism evidence="2 3">
    <name type="scientific">Cotesia glomerata</name>
    <name type="common">Lepidopteran parasitic wasp</name>
    <name type="synonym">Apanteles glomeratus</name>
    <dbReference type="NCBI Taxonomy" id="32391"/>
    <lineage>
        <taxon>Eukaryota</taxon>
        <taxon>Metazoa</taxon>
        <taxon>Ecdysozoa</taxon>
        <taxon>Arthropoda</taxon>
        <taxon>Hexapoda</taxon>
        <taxon>Insecta</taxon>
        <taxon>Pterygota</taxon>
        <taxon>Neoptera</taxon>
        <taxon>Endopterygota</taxon>
        <taxon>Hymenoptera</taxon>
        <taxon>Apocrita</taxon>
        <taxon>Ichneumonoidea</taxon>
        <taxon>Braconidae</taxon>
        <taxon>Microgastrinae</taxon>
        <taxon>Cotesia</taxon>
    </lineage>
</organism>
<dbReference type="AlphaFoldDB" id="A0AAV7IYR1"/>
<protein>
    <submittedName>
        <fullName evidence="2">Uncharacterized protein</fullName>
    </submittedName>
</protein>
<accession>A0AAV7IYR1</accession>
<evidence type="ECO:0000313" key="3">
    <source>
        <dbReference type="Proteomes" id="UP000826195"/>
    </source>
</evidence>
<dbReference type="Proteomes" id="UP000826195">
    <property type="component" value="Unassembled WGS sequence"/>
</dbReference>
<sequence length="81" mass="8768">MGPVTLWGGYLYLRGRGCFRGGKEERARSGVNEIAGGPEEPITSTRRRPVTSAREQKGSHGEGFSEGIFLGLGGKWKKSTN</sequence>
<feature type="region of interest" description="Disordered" evidence="1">
    <location>
        <begin position="24"/>
        <end position="66"/>
    </location>
</feature>
<evidence type="ECO:0000256" key="1">
    <source>
        <dbReference type="SAM" id="MobiDB-lite"/>
    </source>
</evidence>
<evidence type="ECO:0000313" key="2">
    <source>
        <dbReference type="EMBL" id="KAH0560543.1"/>
    </source>
</evidence>
<keyword evidence="3" id="KW-1185">Reference proteome</keyword>
<comment type="caution">
    <text evidence="2">The sequence shown here is derived from an EMBL/GenBank/DDBJ whole genome shotgun (WGS) entry which is preliminary data.</text>
</comment>
<gene>
    <name evidence="2" type="ORF">KQX54_005691</name>
</gene>
<dbReference type="EMBL" id="JAHXZJ010000374">
    <property type="protein sequence ID" value="KAH0560543.1"/>
    <property type="molecule type" value="Genomic_DNA"/>
</dbReference>
<reference evidence="2 3" key="1">
    <citation type="journal article" date="2021" name="J. Hered.">
        <title>A chromosome-level genome assembly of the parasitoid wasp, Cotesia glomerata (Hymenoptera: Braconidae).</title>
        <authorList>
            <person name="Pinto B.J."/>
            <person name="Weis J.J."/>
            <person name="Gamble T."/>
            <person name="Ode P.J."/>
            <person name="Paul R."/>
            <person name="Zaspel J.M."/>
        </authorList>
    </citation>
    <scope>NUCLEOTIDE SEQUENCE [LARGE SCALE GENOMIC DNA]</scope>
    <source>
        <strain evidence="2">CgM1</strain>
    </source>
</reference>